<dbReference type="EMBL" id="CP052766">
    <property type="protein sequence ID" value="QJR80558.1"/>
    <property type="molecule type" value="Genomic_DNA"/>
</dbReference>
<reference evidence="2 3" key="2">
    <citation type="submission" date="2020-04" db="EMBL/GenBank/DDBJ databases">
        <title>Complete genome sequence of Alteromonas pelagimontana 5.12T.</title>
        <authorList>
            <person name="Sinha R.K."/>
            <person name="Krishnan K.P."/>
            <person name="Kurian J.P."/>
        </authorList>
    </citation>
    <scope>NUCLEOTIDE SEQUENCE [LARGE SCALE GENOMIC DNA]</scope>
    <source>
        <strain evidence="2 3">5.12</strain>
    </source>
</reference>
<feature type="transmembrane region" description="Helical" evidence="1">
    <location>
        <begin position="62"/>
        <end position="81"/>
    </location>
</feature>
<keyword evidence="1" id="KW-0472">Membrane</keyword>
<evidence type="ECO:0000256" key="1">
    <source>
        <dbReference type="SAM" id="Phobius"/>
    </source>
</evidence>
<gene>
    <name evidence="2" type="ORF">CA267_007105</name>
</gene>
<dbReference type="KEGG" id="apel:CA267_007105"/>
<organism evidence="2 3">
    <name type="scientific">Alteromonas pelagimontana</name>
    <dbReference type="NCBI Taxonomy" id="1858656"/>
    <lineage>
        <taxon>Bacteria</taxon>
        <taxon>Pseudomonadati</taxon>
        <taxon>Pseudomonadota</taxon>
        <taxon>Gammaproteobacteria</taxon>
        <taxon>Alteromonadales</taxon>
        <taxon>Alteromonadaceae</taxon>
        <taxon>Alteromonas/Salinimonas group</taxon>
        <taxon>Alteromonas</taxon>
    </lineage>
</organism>
<keyword evidence="1" id="KW-1133">Transmembrane helix</keyword>
<sequence>MILFFYSLLLLLFGLGTKLWQFGATAYLLEDFQFDLPLIIFNYLGIIALWGRAKKRKLGPRLFWKVYFIALLISIFAVPLFDDTLHAMAQQYGWLSVMTSFGISLLLMCPYYWGVFDFAFLTATKGKRK</sequence>
<evidence type="ECO:0000313" key="3">
    <source>
        <dbReference type="Proteomes" id="UP000219285"/>
    </source>
</evidence>
<keyword evidence="3" id="KW-1185">Reference proteome</keyword>
<name>A0A6M4MCJ2_9ALTE</name>
<dbReference type="Proteomes" id="UP000219285">
    <property type="component" value="Chromosome"/>
</dbReference>
<evidence type="ECO:0000313" key="2">
    <source>
        <dbReference type="EMBL" id="QJR80558.1"/>
    </source>
</evidence>
<dbReference type="AlphaFoldDB" id="A0A6M4MCJ2"/>
<feature type="transmembrane region" description="Helical" evidence="1">
    <location>
        <begin position="32"/>
        <end position="50"/>
    </location>
</feature>
<protein>
    <submittedName>
        <fullName evidence="2">Uncharacterized protein</fullName>
    </submittedName>
</protein>
<dbReference type="OrthoDB" id="6057884at2"/>
<reference evidence="3" key="1">
    <citation type="submission" date="2014-12" db="EMBL/GenBank/DDBJ databases">
        <title>Complete genome sequence of a multi-drug resistant Klebsiella pneumoniae.</title>
        <authorList>
            <person name="Hua X."/>
            <person name="Chen Q."/>
            <person name="Li X."/>
            <person name="Feng Y."/>
            <person name="Ruan Z."/>
            <person name="Yu Y."/>
        </authorList>
    </citation>
    <scope>NUCLEOTIDE SEQUENCE [LARGE SCALE GENOMIC DNA]</scope>
    <source>
        <strain evidence="3">5.12</strain>
    </source>
</reference>
<dbReference type="RefSeq" id="WP_075608135.1">
    <property type="nucleotide sequence ID" value="NZ_CP052766.1"/>
</dbReference>
<proteinExistence type="predicted"/>
<accession>A0A6M4MCJ2</accession>
<feature type="transmembrane region" description="Helical" evidence="1">
    <location>
        <begin position="101"/>
        <end position="123"/>
    </location>
</feature>
<keyword evidence="1" id="KW-0812">Transmembrane</keyword>